<evidence type="ECO:0000313" key="3">
    <source>
        <dbReference type="Proteomes" id="UP000823388"/>
    </source>
</evidence>
<evidence type="ECO:0000256" key="1">
    <source>
        <dbReference type="SAM" id="MobiDB-lite"/>
    </source>
</evidence>
<dbReference type="Proteomes" id="UP000823388">
    <property type="component" value="Chromosome 9K"/>
</dbReference>
<dbReference type="AlphaFoldDB" id="A0A8T0NC07"/>
<accession>A0A8T0NC07</accession>
<keyword evidence="3" id="KW-1185">Reference proteome</keyword>
<proteinExistence type="predicted"/>
<protein>
    <submittedName>
        <fullName evidence="2">Uncharacterized protein</fullName>
    </submittedName>
</protein>
<comment type="caution">
    <text evidence="2">The sequence shown here is derived from an EMBL/GenBank/DDBJ whole genome shotgun (WGS) entry which is preliminary data.</text>
</comment>
<name>A0A8T0NC07_PANVG</name>
<evidence type="ECO:0000313" key="2">
    <source>
        <dbReference type="EMBL" id="KAG2547511.1"/>
    </source>
</evidence>
<dbReference type="EMBL" id="CM029053">
    <property type="protein sequence ID" value="KAG2547511.1"/>
    <property type="molecule type" value="Genomic_DNA"/>
</dbReference>
<sequence length="121" mass="13842">MPIPFQSMAERSDLPLCRKLPRHLLPPRPNPWQTSGSCKKERPRMTTVWCRWPGRGARRRWGRGRRGAERVGGLPRRRGAEPAEGGVRCVGVQGAGYQLNLHCMTDNHAYLVFEKLQARRT</sequence>
<feature type="region of interest" description="Disordered" evidence="1">
    <location>
        <begin position="61"/>
        <end position="85"/>
    </location>
</feature>
<organism evidence="2 3">
    <name type="scientific">Panicum virgatum</name>
    <name type="common">Blackwell switchgrass</name>
    <dbReference type="NCBI Taxonomy" id="38727"/>
    <lineage>
        <taxon>Eukaryota</taxon>
        <taxon>Viridiplantae</taxon>
        <taxon>Streptophyta</taxon>
        <taxon>Embryophyta</taxon>
        <taxon>Tracheophyta</taxon>
        <taxon>Spermatophyta</taxon>
        <taxon>Magnoliopsida</taxon>
        <taxon>Liliopsida</taxon>
        <taxon>Poales</taxon>
        <taxon>Poaceae</taxon>
        <taxon>PACMAD clade</taxon>
        <taxon>Panicoideae</taxon>
        <taxon>Panicodae</taxon>
        <taxon>Paniceae</taxon>
        <taxon>Panicinae</taxon>
        <taxon>Panicum</taxon>
        <taxon>Panicum sect. Hiantes</taxon>
    </lineage>
</organism>
<reference evidence="2" key="1">
    <citation type="submission" date="2020-05" db="EMBL/GenBank/DDBJ databases">
        <title>WGS assembly of Panicum virgatum.</title>
        <authorList>
            <person name="Lovell J.T."/>
            <person name="Jenkins J."/>
            <person name="Shu S."/>
            <person name="Juenger T.E."/>
            <person name="Schmutz J."/>
        </authorList>
    </citation>
    <scope>NUCLEOTIDE SEQUENCE</scope>
    <source>
        <strain evidence="2">AP13</strain>
    </source>
</reference>
<gene>
    <name evidence="2" type="ORF">PVAP13_9KG104900</name>
</gene>